<feature type="region of interest" description="Disordered" evidence="1">
    <location>
        <begin position="157"/>
        <end position="190"/>
    </location>
</feature>
<evidence type="ECO:0000313" key="2">
    <source>
        <dbReference type="EMBL" id="CAG8593610.1"/>
    </source>
</evidence>
<comment type="caution">
    <text evidence="2">The sequence shown here is derived from an EMBL/GenBank/DDBJ whole genome shotgun (WGS) entry which is preliminary data.</text>
</comment>
<accession>A0A9N9CAV4</accession>
<organism evidence="2 3">
    <name type="scientific">Diversispora eburnea</name>
    <dbReference type="NCBI Taxonomy" id="1213867"/>
    <lineage>
        <taxon>Eukaryota</taxon>
        <taxon>Fungi</taxon>
        <taxon>Fungi incertae sedis</taxon>
        <taxon>Mucoromycota</taxon>
        <taxon>Glomeromycotina</taxon>
        <taxon>Glomeromycetes</taxon>
        <taxon>Diversisporales</taxon>
        <taxon>Diversisporaceae</taxon>
        <taxon>Diversispora</taxon>
    </lineage>
</organism>
<sequence length="190" mass="22126">MLIGSIAQIEQETSQNATTITTECHNSSHIQTSTQNHTVEMKSLKLDNFDLSSTYDRFVRPYKEKGMDPTSFPYIDKLPGKMKIVADKSLRKLVNKSSKRKKWNEKYPPEKYPLDSKTIECNMLNLLRPGIIPGFDPAEYGLVDGLVDVLKKKHKNEFDYEGERRRKHKQDKERKTNGKDGEYKKKKRKM</sequence>
<keyword evidence="3" id="KW-1185">Reference proteome</keyword>
<dbReference type="EMBL" id="CAJVPK010001633">
    <property type="protein sequence ID" value="CAG8593610.1"/>
    <property type="molecule type" value="Genomic_DNA"/>
</dbReference>
<protein>
    <submittedName>
        <fullName evidence="2">1105_t:CDS:1</fullName>
    </submittedName>
</protein>
<dbReference type="OrthoDB" id="2160599at2759"/>
<evidence type="ECO:0000313" key="3">
    <source>
        <dbReference type="Proteomes" id="UP000789706"/>
    </source>
</evidence>
<feature type="compositionally biased region" description="Basic and acidic residues" evidence="1">
    <location>
        <begin position="157"/>
        <end position="183"/>
    </location>
</feature>
<name>A0A9N9CAV4_9GLOM</name>
<dbReference type="Proteomes" id="UP000789706">
    <property type="component" value="Unassembled WGS sequence"/>
</dbReference>
<dbReference type="AlphaFoldDB" id="A0A9N9CAV4"/>
<reference evidence="2" key="1">
    <citation type="submission" date="2021-06" db="EMBL/GenBank/DDBJ databases">
        <authorList>
            <person name="Kallberg Y."/>
            <person name="Tangrot J."/>
            <person name="Rosling A."/>
        </authorList>
    </citation>
    <scope>NUCLEOTIDE SEQUENCE</scope>
    <source>
        <strain evidence="2">AZ414A</strain>
    </source>
</reference>
<proteinExistence type="predicted"/>
<gene>
    <name evidence="2" type="ORF">DEBURN_LOCUS9180</name>
</gene>
<evidence type="ECO:0000256" key="1">
    <source>
        <dbReference type="SAM" id="MobiDB-lite"/>
    </source>
</evidence>